<name>A0A067DJ81_CITSI</name>
<gene>
    <name evidence="2" type="ORF">CISIN_1g040182mg</name>
</gene>
<protein>
    <submittedName>
        <fullName evidence="2">Uncharacterized protein</fullName>
    </submittedName>
</protein>
<dbReference type="AlphaFoldDB" id="A0A067DJ81"/>
<dbReference type="Proteomes" id="UP000027120">
    <property type="component" value="Unassembled WGS sequence"/>
</dbReference>
<keyword evidence="3" id="KW-1185">Reference proteome</keyword>
<proteinExistence type="predicted"/>
<keyword evidence="1" id="KW-1133">Transmembrane helix</keyword>
<evidence type="ECO:0000256" key="1">
    <source>
        <dbReference type="SAM" id="Phobius"/>
    </source>
</evidence>
<feature type="transmembrane region" description="Helical" evidence="1">
    <location>
        <begin position="15"/>
        <end position="33"/>
    </location>
</feature>
<feature type="transmembrane region" description="Helical" evidence="1">
    <location>
        <begin position="53"/>
        <end position="73"/>
    </location>
</feature>
<evidence type="ECO:0000313" key="3">
    <source>
        <dbReference type="Proteomes" id="UP000027120"/>
    </source>
</evidence>
<accession>A0A067DJ81</accession>
<sequence length="133" mass="15356">MAFAGFSHNSYSLDLVWYSWLIFVAVLSIGVELDEMRSLWRTTSCWWRIEFKFVDVLLNWACTGVLLSMAIVIEKYHGCGVLFPQKKLWVMAPGNNTPKVRYAGMTLVRFLPPVKVCKRNHGRWPLGIMPKSM</sequence>
<evidence type="ECO:0000313" key="2">
    <source>
        <dbReference type="EMBL" id="KDO39067.1"/>
    </source>
</evidence>
<keyword evidence="1" id="KW-0812">Transmembrane</keyword>
<dbReference type="EMBL" id="KK787012">
    <property type="protein sequence ID" value="KDO39067.1"/>
    <property type="molecule type" value="Genomic_DNA"/>
</dbReference>
<keyword evidence="1" id="KW-0472">Membrane</keyword>
<dbReference type="SMR" id="A0A067DJ81"/>
<organism evidence="2 3">
    <name type="scientific">Citrus sinensis</name>
    <name type="common">Sweet orange</name>
    <name type="synonym">Citrus aurantium var. sinensis</name>
    <dbReference type="NCBI Taxonomy" id="2711"/>
    <lineage>
        <taxon>Eukaryota</taxon>
        <taxon>Viridiplantae</taxon>
        <taxon>Streptophyta</taxon>
        <taxon>Embryophyta</taxon>
        <taxon>Tracheophyta</taxon>
        <taxon>Spermatophyta</taxon>
        <taxon>Magnoliopsida</taxon>
        <taxon>eudicotyledons</taxon>
        <taxon>Gunneridae</taxon>
        <taxon>Pentapetalae</taxon>
        <taxon>rosids</taxon>
        <taxon>malvids</taxon>
        <taxon>Sapindales</taxon>
        <taxon>Rutaceae</taxon>
        <taxon>Aurantioideae</taxon>
        <taxon>Citrus</taxon>
    </lineage>
</organism>
<reference evidence="2 3" key="1">
    <citation type="submission" date="2014-04" db="EMBL/GenBank/DDBJ databases">
        <authorList>
            <consortium name="International Citrus Genome Consortium"/>
            <person name="Gmitter F."/>
            <person name="Chen C."/>
            <person name="Farmerie W."/>
            <person name="Harkins T."/>
            <person name="Desany B."/>
            <person name="Mohiuddin M."/>
            <person name="Kodira C."/>
            <person name="Borodovsky M."/>
            <person name="Lomsadze A."/>
            <person name="Burns P."/>
            <person name="Jenkins J."/>
            <person name="Prochnik S."/>
            <person name="Shu S."/>
            <person name="Chapman J."/>
            <person name="Pitluck S."/>
            <person name="Schmutz J."/>
            <person name="Rokhsar D."/>
        </authorList>
    </citation>
    <scope>NUCLEOTIDE SEQUENCE</scope>
</reference>